<evidence type="ECO:0000313" key="2">
    <source>
        <dbReference type="EMBL" id="AXB46244.1"/>
    </source>
</evidence>
<dbReference type="InterPro" id="IPR010852">
    <property type="entry name" value="ABATE"/>
</dbReference>
<dbReference type="Pfam" id="PF07336">
    <property type="entry name" value="ABATE"/>
    <property type="match status" value="1"/>
</dbReference>
<dbReference type="PANTHER" id="PTHR35525:SF3">
    <property type="entry name" value="BLL6575 PROTEIN"/>
    <property type="match status" value="1"/>
</dbReference>
<name>A0A344LDX0_9PSEU</name>
<gene>
    <name evidence="2" type="ORF">A4R43_30430</name>
</gene>
<dbReference type="SUPFAM" id="SSF160904">
    <property type="entry name" value="Jann2411-like"/>
    <property type="match status" value="1"/>
</dbReference>
<protein>
    <recommendedName>
        <fullName evidence="1">Zinc finger CGNR domain-containing protein</fullName>
    </recommendedName>
</protein>
<organism evidence="2 3">
    <name type="scientific">Amycolatopsis albispora</name>
    <dbReference type="NCBI Taxonomy" id="1804986"/>
    <lineage>
        <taxon>Bacteria</taxon>
        <taxon>Bacillati</taxon>
        <taxon>Actinomycetota</taxon>
        <taxon>Actinomycetes</taxon>
        <taxon>Pseudonocardiales</taxon>
        <taxon>Pseudonocardiaceae</taxon>
        <taxon>Amycolatopsis</taxon>
    </lineage>
</organism>
<evidence type="ECO:0000313" key="3">
    <source>
        <dbReference type="Proteomes" id="UP000250434"/>
    </source>
</evidence>
<dbReference type="KEGG" id="aab:A4R43_30430"/>
<dbReference type="InterPro" id="IPR023286">
    <property type="entry name" value="ABATE_dom_sf"/>
</dbReference>
<dbReference type="PANTHER" id="PTHR35525">
    <property type="entry name" value="BLL6575 PROTEIN"/>
    <property type="match status" value="1"/>
</dbReference>
<keyword evidence="3" id="KW-1185">Reference proteome</keyword>
<evidence type="ECO:0000259" key="1">
    <source>
        <dbReference type="Pfam" id="PF11706"/>
    </source>
</evidence>
<dbReference type="AlphaFoldDB" id="A0A344LDX0"/>
<dbReference type="OrthoDB" id="123307at2"/>
<proteinExistence type="predicted"/>
<dbReference type="InterPro" id="IPR021005">
    <property type="entry name" value="Znf_CGNR"/>
</dbReference>
<accession>A0A344LDX0</accession>
<dbReference type="Pfam" id="PF11706">
    <property type="entry name" value="zf-CGNR"/>
    <property type="match status" value="1"/>
</dbReference>
<sequence>MDLGTRLIAGPDGQAFPFDPGAFFLELLLTGGPDGDQRWELLRGPSDLAAWLVDSRLALTAPIDADDVRIRPAELRAIKQFRDTLWTVAHVVAAAEEPNEDELEFINAAAESSMRPRIALDTGVCEWATPITGSQVLGTAAREAIDVIGGDRIDRLRECEAEDCALVFLDTSRPGNRRWCSMQRCGNRHKVKAYRARHAKD</sequence>
<dbReference type="Gene3D" id="1.10.3300.10">
    <property type="entry name" value="Jann2411-like domain"/>
    <property type="match status" value="1"/>
</dbReference>
<feature type="domain" description="Zinc finger CGNR" evidence="1">
    <location>
        <begin position="155"/>
        <end position="198"/>
    </location>
</feature>
<dbReference type="RefSeq" id="WP_113695294.1">
    <property type="nucleotide sequence ID" value="NZ_CP015163.1"/>
</dbReference>
<dbReference type="Proteomes" id="UP000250434">
    <property type="component" value="Chromosome"/>
</dbReference>
<reference evidence="2 3" key="1">
    <citation type="submission" date="2016-04" db="EMBL/GenBank/DDBJ databases">
        <title>Complete genome sequence and analysis of deep-sea sediment isolate, Amycolatopsis sp. WP1.</title>
        <authorList>
            <person name="Wang H."/>
            <person name="Chen S."/>
            <person name="Wu Q."/>
        </authorList>
    </citation>
    <scope>NUCLEOTIDE SEQUENCE [LARGE SCALE GENOMIC DNA]</scope>
    <source>
        <strain evidence="2 3">WP1</strain>
    </source>
</reference>
<dbReference type="EMBL" id="CP015163">
    <property type="protein sequence ID" value="AXB46244.1"/>
    <property type="molecule type" value="Genomic_DNA"/>
</dbReference>